<dbReference type="Proteomes" id="UP000241769">
    <property type="component" value="Unassembled WGS sequence"/>
</dbReference>
<dbReference type="InParanoid" id="A0A2P6NFX3"/>
<keyword evidence="2" id="KW-1133">Transmembrane helix</keyword>
<protein>
    <submittedName>
        <fullName evidence="3">Uncharacterized protein</fullName>
    </submittedName>
</protein>
<evidence type="ECO:0000313" key="3">
    <source>
        <dbReference type="EMBL" id="PRP82860.1"/>
    </source>
</evidence>
<comment type="caution">
    <text evidence="3">The sequence shown here is derived from an EMBL/GenBank/DDBJ whole genome shotgun (WGS) entry which is preliminary data.</text>
</comment>
<evidence type="ECO:0000256" key="2">
    <source>
        <dbReference type="SAM" id="Phobius"/>
    </source>
</evidence>
<feature type="region of interest" description="Disordered" evidence="1">
    <location>
        <begin position="1"/>
        <end position="27"/>
    </location>
</feature>
<dbReference type="EMBL" id="MDYQ01000094">
    <property type="protein sequence ID" value="PRP82860.1"/>
    <property type="molecule type" value="Genomic_DNA"/>
</dbReference>
<feature type="transmembrane region" description="Helical" evidence="2">
    <location>
        <begin position="43"/>
        <end position="61"/>
    </location>
</feature>
<organism evidence="3 4">
    <name type="scientific">Planoprotostelium fungivorum</name>
    <dbReference type="NCBI Taxonomy" id="1890364"/>
    <lineage>
        <taxon>Eukaryota</taxon>
        <taxon>Amoebozoa</taxon>
        <taxon>Evosea</taxon>
        <taxon>Variosea</taxon>
        <taxon>Cavosteliida</taxon>
        <taxon>Cavosteliaceae</taxon>
        <taxon>Planoprotostelium</taxon>
    </lineage>
</organism>
<keyword evidence="2" id="KW-0472">Membrane</keyword>
<dbReference type="OrthoDB" id="10253383at2759"/>
<proteinExistence type="predicted"/>
<evidence type="ECO:0000313" key="4">
    <source>
        <dbReference type="Proteomes" id="UP000241769"/>
    </source>
</evidence>
<name>A0A2P6NFX3_9EUKA</name>
<accession>A0A2P6NFX3</accession>
<evidence type="ECO:0000256" key="1">
    <source>
        <dbReference type="SAM" id="MobiDB-lite"/>
    </source>
</evidence>
<gene>
    <name evidence="3" type="ORF">PROFUN_04723</name>
</gene>
<keyword evidence="4" id="KW-1185">Reference proteome</keyword>
<sequence>MTIQRVAPSDSDNNMHTMEVQGRGGPGAEEAIETIQRSLPSRVYMAIVWLTAFALMSWYTSSLAGQLFDSRAKPGTVITYENSKSLPYPGVAVCSYTVYSERPEQLSDANRTFILEVIDTAIGGEWTPIFIWANESATSNECYIWNFGPENKTIWSTHTGIYGAITVDFSFYERPGVMGVTIGFYDSTTDPLTLGDEIYNSITIVGVQQQNFFQIQYVNEVHSEENFSGKRCSVDDSCQTIPQNSTYFDWKYTSAPLDTFVDNPAGSKYNGSILFSYQKLSKQTIEYQTQYKLQNFFGDFAGMLGTLMGIDGVKIFSGLIVLILGAKFRTLSPIEDHWN</sequence>
<reference evidence="3 4" key="1">
    <citation type="journal article" date="2018" name="Genome Biol. Evol.">
        <title>Multiple Roots of Fruiting Body Formation in Amoebozoa.</title>
        <authorList>
            <person name="Hillmann F."/>
            <person name="Forbes G."/>
            <person name="Novohradska S."/>
            <person name="Ferling I."/>
            <person name="Riege K."/>
            <person name="Groth M."/>
            <person name="Westermann M."/>
            <person name="Marz M."/>
            <person name="Spaller T."/>
            <person name="Winckler T."/>
            <person name="Schaap P."/>
            <person name="Glockner G."/>
        </authorList>
    </citation>
    <scope>NUCLEOTIDE SEQUENCE [LARGE SCALE GENOMIC DNA]</scope>
    <source>
        <strain evidence="3 4">Jena</strain>
    </source>
</reference>
<dbReference type="AlphaFoldDB" id="A0A2P6NFX3"/>
<keyword evidence="2" id="KW-0812">Transmembrane</keyword>